<reference evidence="1" key="1">
    <citation type="submission" date="2014-11" db="EMBL/GenBank/DDBJ databases">
        <authorList>
            <person name="Amaro Gonzalez C."/>
        </authorList>
    </citation>
    <scope>NUCLEOTIDE SEQUENCE</scope>
</reference>
<protein>
    <submittedName>
        <fullName evidence="1">Uncharacterized protein</fullName>
    </submittedName>
</protein>
<accession>A0A0E9VHA5</accession>
<reference evidence="1" key="2">
    <citation type="journal article" date="2015" name="Fish Shellfish Immunol.">
        <title>Early steps in the European eel (Anguilla anguilla)-Vibrio vulnificus interaction in the gills: Role of the RtxA13 toxin.</title>
        <authorList>
            <person name="Callol A."/>
            <person name="Pajuelo D."/>
            <person name="Ebbesson L."/>
            <person name="Teles M."/>
            <person name="MacKenzie S."/>
            <person name="Amaro C."/>
        </authorList>
    </citation>
    <scope>NUCLEOTIDE SEQUENCE</scope>
</reference>
<organism evidence="1">
    <name type="scientific">Anguilla anguilla</name>
    <name type="common">European freshwater eel</name>
    <name type="synonym">Muraena anguilla</name>
    <dbReference type="NCBI Taxonomy" id="7936"/>
    <lineage>
        <taxon>Eukaryota</taxon>
        <taxon>Metazoa</taxon>
        <taxon>Chordata</taxon>
        <taxon>Craniata</taxon>
        <taxon>Vertebrata</taxon>
        <taxon>Euteleostomi</taxon>
        <taxon>Actinopterygii</taxon>
        <taxon>Neopterygii</taxon>
        <taxon>Teleostei</taxon>
        <taxon>Anguilliformes</taxon>
        <taxon>Anguillidae</taxon>
        <taxon>Anguilla</taxon>
    </lineage>
</organism>
<dbReference type="AlphaFoldDB" id="A0A0E9VHA5"/>
<name>A0A0E9VHA5_ANGAN</name>
<evidence type="ECO:0000313" key="1">
    <source>
        <dbReference type="EMBL" id="JAH76603.1"/>
    </source>
</evidence>
<dbReference type="EMBL" id="GBXM01031974">
    <property type="protein sequence ID" value="JAH76603.1"/>
    <property type="molecule type" value="Transcribed_RNA"/>
</dbReference>
<sequence length="40" mass="4564">MTFCTGNHKGEQGKRMLSQQACVTKAKKNIRTNVVYSYNK</sequence>
<proteinExistence type="predicted"/>